<evidence type="ECO:0000259" key="11">
    <source>
        <dbReference type="PROSITE" id="PS51783"/>
    </source>
</evidence>
<dbReference type="PROSITE" id="PS00678">
    <property type="entry name" value="WD_REPEATS_1"/>
    <property type="match status" value="1"/>
</dbReference>
<gene>
    <name evidence="12" type="ORF">FMOSSE_LOCUS1593</name>
</gene>
<dbReference type="InterPro" id="IPR001680">
    <property type="entry name" value="WD40_rpt"/>
</dbReference>
<evidence type="ECO:0000259" key="10">
    <source>
        <dbReference type="PROSITE" id="PS50197"/>
    </source>
</evidence>
<dbReference type="InterPro" id="IPR023362">
    <property type="entry name" value="PH-BEACH_dom"/>
</dbReference>
<evidence type="ECO:0000256" key="2">
    <source>
        <dbReference type="ARBA" id="ARBA00022723"/>
    </source>
</evidence>
<accession>A0A9N8VEF8</accession>
<dbReference type="InterPro" id="IPR011011">
    <property type="entry name" value="Znf_FYVE_PHD"/>
</dbReference>
<dbReference type="InterPro" id="IPR000306">
    <property type="entry name" value="Znf_FYVE"/>
</dbReference>
<dbReference type="SUPFAM" id="SSF49899">
    <property type="entry name" value="Concanavalin A-like lectins/glucanases"/>
    <property type="match status" value="1"/>
</dbReference>
<evidence type="ECO:0000256" key="8">
    <source>
        <dbReference type="SAM" id="MobiDB-lite"/>
    </source>
</evidence>
<organism evidence="12 13">
    <name type="scientific">Funneliformis mosseae</name>
    <name type="common">Endomycorrhizal fungus</name>
    <name type="synonym">Glomus mosseae</name>
    <dbReference type="NCBI Taxonomy" id="27381"/>
    <lineage>
        <taxon>Eukaryota</taxon>
        <taxon>Fungi</taxon>
        <taxon>Fungi incertae sedis</taxon>
        <taxon>Mucoromycota</taxon>
        <taxon>Glomeromycotina</taxon>
        <taxon>Glomeromycetes</taxon>
        <taxon>Glomerales</taxon>
        <taxon>Glomeraceae</taxon>
        <taxon>Funneliformis</taxon>
    </lineage>
</organism>
<dbReference type="PROSITE" id="PS50197">
    <property type="entry name" value="BEACH"/>
    <property type="match status" value="1"/>
</dbReference>
<dbReference type="SMART" id="SM00064">
    <property type="entry name" value="FYVE"/>
    <property type="match status" value="1"/>
</dbReference>
<dbReference type="Pfam" id="PF00400">
    <property type="entry name" value="WD40"/>
    <property type="match status" value="1"/>
</dbReference>
<dbReference type="Pfam" id="PF14844">
    <property type="entry name" value="PH_BEACH"/>
    <property type="match status" value="1"/>
</dbReference>
<dbReference type="InterPro" id="IPR031570">
    <property type="entry name" value="NBEA/BDCP_DUF4704"/>
</dbReference>
<dbReference type="InterPro" id="IPR013083">
    <property type="entry name" value="Znf_RING/FYVE/PHD"/>
</dbReference>
<dbReference type="Pfam" id="PF15787">
    <property type="entry name" value="DUF4704"/>
    <property type="match status" value="1"/>
</dbReference>
<dbReference type="InterPro" id="IPR056252">
    <property type="entry name" value="Alfy-like_Arm-like"/>
</dbReference>
<evidence type="ECO:0000256" key="1">
    <source>
        <dbReference type="ARBA" id="ARBA00022574"/>
    </source>
</evidence>
<feature type="domain" description="BEACH-type PH" evidence="11">
    <location>
        <begin position="2530"/>
        <end position="2653"/>
    </location>
</feature>
<feature type="compositionally biased region" description="Polar residues" evidence="8">
    <location>
        <begin position="2444"/>
        <end position="2463"/>
    </location>
</feature>
<sequence length="3386" mass="387015">MWSKLVGQLKIANPQPLSAIFGTSTVTSPPPVFKSPEKPSVRRRASSVSSAKHRKSVIFGHNLEHEAIEKSKLNTRKTIPPEQQNDLRLLFQQWENSSDEKEQNVLLILTSRKFCDIFVEAPDLLQESFEDLCSFTNAISKYLVFHIRNALPAEKDFKASQNLLQILSDENQLFLLLKAVDILCFGPELVYEIMSVNELPSVLIHTLQCFIENDSQELLPKSKEESESPSTDTPVFASLSLVSDIMTDILYYFITKPIILNQLIEQDLLFLLVTMTISGGKTMHNDDEQSIIWEDRALEIFAGLFDSNIISEGCLNYFKSKKILDALMKVLTDNIDYEGNRFINSPQLIYAGSLLVDLIQGTYKNTSMFLEEFYNCKGYEIFFKLLILPPFDETITKDTLITLAEDLVFFGKDALKSIESNVSPYQHSDFKLPPESKEDESLFRNENAFQVLVSALLYPESTSNFHFDSLNFNSDIIPDIFRQKIVVAIAEVFKSNYLNYFLTESLNVLPTLIEHLDKFSSKVQRSILDLLVFVMVDLNYVPFKELVMLSLHFQGMYLSYQLYHTTAIVCETVIALLQTSSKFKDVFREIGLLNMLCSLLQELATTLQNSFGNTHFVKRISISQLSDVLDQQNKDIYRTKSRFGPEVIENFQLIAECLIELLKANKPNIILFGGTYKGNLFDLLHYDETRDGALAIFETLVVESYVLSNIEPHTQKSAKTISLTSTVEHSFQFGRLVEIVQSLSRFDLKMKKHILWSMRRILVACPEMKDVFRDTGGFVCLISLLVGLEDVYNLWVENSEIKDNSQVDDEIKISRKSRQSFEIDEPPTKDQAVETLKAIFFLFAEALSGHDSNQRFFSTSIGFKAMEDAIILTRILEPNGSAEKFFGILFGFAIENEAIADVFVEPTYDGVEKSKEENFPNRIVKMFGNMTDEIRNPNVIPTILNLQSYVRYDEKLNSNIYEALLALALANRRNQVMLNKSGVLEIVLRRLFPVPIDNQKEEMENTIQISINERRFLNKLAQRLIEMGVSTKEIRFLFEQFESGSQQTEELNDSNLMNVMDMVLFGVQRSRWPRFVQFDMSQFGYSCLEMNNLSDRQFPPANGGYTFMTWLDIENFDSKVNLTLLGLSDDEKRCYLQIYFEAETHKLVVQTSPKQSTRFESYEFRTGCWYHIAIVHHRPRLGTSSAMSLFVDGRFVEISKCPYLGQPAANRSIRTFIGTPKDFARTLGKGETRLAWDLGPCYFFEDDLDGDIISVYYHLGPRYSSNFQDSLGQFQTYQTSTLLNMRLEAFSRQRKDANIELDHVAMVNAIRGNNSQTLPEEKIIFAFNASNVLVCGQNVGILGSGLSEGTSQALTLGIANTKVILNAAVPKVERALRVPHGLAYLFGNPVTAIPYGMDDSIWKIGGSAVVLRLIERAETVKDLYKAVCTLIELIRFSWRNSEDMERIHGYEILAYLLKQKHGLLTYELLNLLLVFVGLNPINIADSVIINPLAYRYLILDFDLWRHADENVQRAHLMQFATFIQLSQHHHFNAKRLSKMHVVKKMLVALKLNVYPKDLLIDFISTLKIVVKYNFTTEVIRSIATFLVSTLNKPNKRFVPAPRRESPLKTGMGSTFAHENVMGKSSVKNIVTDVRSLPVDTTAKHIGVLVMEMLAEILCDKMNPFYVNKFSTTITNKWPLLFFNEDSNPFWVVCAARILARLFHSQGSNYISKFRTSSEGFIVMQKLLPQWWYLTQLQHALLAMLFGADICDVPFDASFELYPLLTLYKDKDNAARIVCSDVMQIILLTMKEGINTIVQLSYDVEKDSKFRGRNQDDNILQKNKMEVRDLKVSLDKVSEILEAEKFNEEIKDTLFRVSRIKQSLIHFLSEMYHNSTEFSELCVKCEIMDNFLEILFPIVCSCDEVSIETELYSKNFGYDVDIDAAFEAHMNNGVSGIIPILTSISKQPTQYIDDEPAEEMTSISSGSNLLNILTDNLTLSPSLASPLRASPFQSDTEDEPIFSYNVPKTAVIPKEKKPDYAEHKNAAVESLLEFIVSICVNSIVDPKVKPLAGFECVLKSFPPSLLEHQIKFESYILLHVVGCLKTTLQIDKNLLIDQRIIANVSRFSQIAVDALYQGWFLDGRNQMFDFLTIVLEGIQHTDDASGKRSSDQWINSLYRSLNRIILFGLSETDQISIDASIIDEILDKIIYNQKVIFSPYNIDIDFLKCLCYHLYKCLLYDNQEIKSTSTNIWKLLMLQKQVEMSGILKTRIKGIEHKELVEGFSKLLEMDMASFMEWIDSRRIQLDALFLENISKILESIIATEMKNSKETIKNAHSKRMGKLKRIQKKVTAEQEFFNHYRVRTNRWSRHIQEIETGRYYKSIQDNIDLCNYVRDEWTKTSADLFRERALWGSKAVDTEAKWRLDFTEGRCRMRKKLERNETLRLHTYKPKSSKYENVAKENTNENGSSSPVTNCPTKSSSSLEVPGLNKRGKSPDRTMTLTPSTSDFESIPADDVDSVGNSQYTESQAEVDEETAYEEDKNRKVLRSLEHGDSVLDIFNISRITGLDACESLLLLCKQNLYLIDNYFQRLDGEIERDQYLQMLAAHAGYDSNASVKEKKHKSRRWAFDDIKEVHKRKFLFRDVALEIFFADGRNYLITFFLNERDVAYNKLVARATFSISGSESVIGTSTLDVMSPVTPLTIGSSSGLSFKLANFNFFANSSLSELTSRWEKREISNFQYLMHLNTLAGRSYNDLTQYPVFPWILADYTSEELDLTNPATFRDLSKPMGAQTEERKKEFQIRYRSFDPTANATTPAFHYGTHYSSAMIVCSYLIRLEPFVQQYLKLQGGHFDHADRLFYSIQKAWSSATRDNMSDVRELIPEFFYLPEFLENTNKFNFGVKQGTGEVIDSIILPPWAHGDSKIFIHKHRQALESEYVSAHLHEWIDLVFGYKQQGPAAVEAINVFHHLSYEGAIDLDAITDPVERSASTGIIHNFGQTPRQLFTRHHPARLPESYDPVNGIGLYKFHENVDKLIQSIHPLIDILLQVHDIRLTNNDRLVAVSTQKILVPPNYTHYVEWGYADNSLRLHQSDTRKLVGLYENLHLEAVSCACFADGRTFITGGTDAVICIWRLKWKTKSPEFRFMECLRGHSAKINCVTTSRSYSIIISGSDDQTCIIWDLNRMKYVRQLQNHEAGVQFVAVNDTTGDIATCSGSVIRIWTVNGDLLLVKNTSQPSDPILCCTFYEGKQNEWFYEDLIVTGHKKGIVKIWNKTLEPKPVSNNDEKNVVKWDLSLKHQLKHESRSGLTLDIVALLVSGTQRILYSGDSSGKVYAWVLPDVKLETHWMPDNQTDNCLKCGTKFAVLERKIHCKTCGGIYCSGCTQSGTDRNSRYCESCCEQLGMTFSS</sequence>
<dbReference type="CDD" id="cd06071">
    <property type="entry name" value="Beach"/>
    <property type="match status" value="1"/>
</dbReference>
<protein>
    <submittedName>
        <fullName evidence="12">2367_t:CDS:1</fullName>
    </submittedName>
</protein>
<dbReference type="PROSITE" id="PS50178">
    <property type="entry name" value="ZF_FYVE"/>
    <property type="match status" value="1"/>
</dbReference>
<dbReference type="SMART" id="SM00320">
    <property type="entry name" value="WD40"/>
    <property type="match status" value="5"/>
</dbReference>
<dbReference type="InterPro" id="IPR036322">
    <property type="entry name" value="WD40_repeat_dom_sf"/>
</dbReference>
<feature type="region of interest" description="Disordered" evidence="8">
    <location>
        <begin position="2441"/>
        <end position="2519"/>
    </location>
</feature>
<keyword evidence="13" id="KW-1185">Reference proteome</keyword>
<feature type="repeat" description="WD" evidence="7">
    <location>
        <begin position="3128"/>
        <end position="3169"/>
    </location>
</feature>
<proteinExistence type="predicted"/>
<dbReference type="Gene3D" id="3.30.40.10">
    <property type="entry name" value="Zinc/RING finger domain, C3HC4 (zinc finger)"/>
    <property type="match status" value="1"/>
</dbReference>
<dbReference type="PROSITE" id="PS50294">
    <property type="entry name" value="WD_REPEATS_REGION"/>
    <property type="match status" value="1"/>
</dbReference>
<reference evidence="12" key="1">
    <citation type="submission" date="2021-06" db="EMBL/GenBank/DDBJ databases">
        <authorList>
            <person name="Kallberg Y."/>
            <person name="Tangrot J."/>
            <person name="Rosling A."/>
        </authorList>
    </citation>
    <scope>NUCLEOTIDE SEQUENCE</scope>
    <source>
        <strain evidence="12">87-6 pot B 2015</strain>
    </source>
</reference>
<dbReference type="PROSITE" id="PS51783">
    <property type="entry name" value="PH_BEACH"/>
    <property type="match status" value="1"/>
</dbReference>
<dbReference type="Gene3D" id="2.60.120.200">
    <property type="match status" value="1"/>
</dbReference>
<evidence type="ECO:0000256" key="3">
    <source>
        <dbReference type="ARBA" id="ARBA00022737"/>
    </source>
</evidence>
<dbReference type="InterPro" id="IPR051944">
    <property type="entry name" value="BEACH_domain_protein"/>
</dbReference>
<keyword evidence="2" id="KW-0479">Metal-binding</keyword>
<dbReference type="Gene3D" id="1.10.1540.10">
    <property type="entry name" value="BEACH domain"/>
    <property type="match status" value="1"/>
</dbReference>
<dbReference type="Gene3D" id="2.30.29.30">
    <property type="entry name" value="Pleckstrin-homology domain (PH domain)/Phosphotyrosine-binding domain (PTB)"/>
    <property type="match status" value="1"/>
</dbReference>
<evidence type="ECO:0000313" key="12">
    <source>
        <dbReference type="EMBL" id="CAG8452388.1"/>
    </source>
</evidence>
<dbReference type="Proteomes" id="UP000789375">
    <property type="component" value="Unassembled WGS sequence"/>
</dbReference>
<feature type="compositionally biased region" description="Polar residues" evidence="8">
    <location>
        <begin position="2499"/>
        <end position="2508"/>
    </location>
</feature>
<keyword evidence="3" id="KW-0677">Repeat</keyword>
<keyword evidence="4 6" id="KW-0863">Zinc-finger</keyword>
<dbReference type="InterPro" id="IPR011993">
    <property type="entry name" value="PH-like_dom_sf"/>
</dbReference>
<evidence type="ECO:0000313" key="13">
    <source>
        <dbReference type="Proteomes" id="UP000789375"/>
    </source>
</evidence>
<dbReference type="SMART" id="SM01026">
    <property type="entry name" value="Beach"/>
    <property type="match status" value="1"/>
</dbReference>
<dbReference type="PANTHER" id="PTHR46108:SF4">
    <property type="entry name" value="BLUE CHEESE"/>
    <property type="match status" value="1"/>
</dbReference>
<dbReference type="PROSITE" id="PS50082">
    <property type="entry name" value="WD_REPEATS_2"/>
    <property type="match status" value="1"/>
</dbReference>
<dbReference type="InterPro" id="IPR016024">
    <property type="entry name" value="ARM-type_fold"/>
</dbReference>
<dbReference type="EMBL" id="CAJVPP010000184">
    <property type="protein sequence ID" value="CAG8452388.1"/>
    <property type="molecule type" value="Genomic_DNA"/>
</dbReference>
<dbReference type="InterPro" id="IPR013320">
    <property type="entry name" value="ConA-like_dom_sf"/>
</dbReference>
<evidence type="ECO:0000256" key="5">
    <source>
        <dbReference type="ARBA" id="ARBA00022833"/>
    </source>
</evidence>
<dbReference type="SUPFAM" id="SSF50978">
    <property type="entry name" value="WD40 repeat-like"/>
    <property type="match status" value="1"/>
</dbReference>
<keyword evidence="1 7" id="KW-0853">WD repeat</keyword>
<dbReference type="SUPFAM" id="SSF50729">
    <property type="entry name" value="PH domain-like"/>
    <property type="match status" value="1"/>
</dbReference>
<dbReference type="SUPFAM" id="SSF57903">
    <property type="entry name" value="FYVE/PHD zinc finger"/>
    <property type="match status" value="1"/>
</dbReference>
<comment type="caution">
    <text evidence="12">The sequence shown here is derived from an EMBL/GenBank/DDBJ whole genome shotgun (WGS) entry which is preliminary data.</text>
</comment>
<evidence type="ECO:0000259" key="9">
    <source>
        <dbReference type="PROSITE" id="PS50178"/>
    </source>
</evidence>
<dbReference type="SUPFAM" id="SSF48371">
    <property type="entry name" value="ARM repeat"/>
    <property type="match status" value="1"/>
</dbReference>
<dbReference type="InterPro" id="IPR015943">
    <property type="entry name" value="WD40/YVTN_repeat-like_dom_sf"/>
</dbReference>
<dbReference type="Pfam" id="PF01363">
    <property type="entry name" value="FYVE"/>
    <property type="match status" value="1"/>
</dbReference>
<dbReference type="Gene3D" id="2.130.10.10">
    <property type="entry name" value="YVTN repeat-like/Quinoprotein amine dehydrogenase"/>
    <property type="match status" value="1"/>
</dbReference>
<evidence type="ECO:0000256" key="6">
    <source>
        <dbReference type="PROSITE-ProRule" id="PRU00091"/>
    </source>
</evidence>
<feature type="domain" description="BEACH" evidence="10">
    <location>
        <begin position="2696"/>
        <end position="2991"/>
    </location>
</feature>
<dbReference type="GO" id="GO:0008270">
    <property type="term" value="F:zinc ion binding"/>
    <property type="evidence" value="ECO:0007669"/>
    <property type="project" value="UniProtKB-KW"/>
</dbReference>
<dbReference type="InterPro" id="IPR019775">
    <property type="entry name" value="WD40_repeat_CS"/>
</dbReference>
<name>A0A9N8VEF8_FUNMO</name>
<dbReference type="Pfam" id="PF02138">
    <property type="entry name" value="Beach"/>
    <property type="match status" value="1"/>
</dbReference>
<dbReference type="InterPro" id="IPR036372">
    <property type="entry name" value="BEACH_dom_sf"/>
</dbReference>
<dbReference type="InterPro" id="IPR000409">
    <property type="entry name" value="BEACH_dom"/>
</dbReference>
<feature type="compositionally biased region" description="Polar residues" evidence="8">
    <location>
        <begin position="2477"/>
        <end position="2488"/>
    </location>
</feature>
<dbReference type="Pfam" id="PF23295">
    <property type="entry name" value="Arm_4"/>
    <property type="match status" value="1"/>
</dbReference>
<dbReference type="SUPFAM" id="SSF81837">
    <property type="entry name" value="BEACH domain"/>
    <property type="match status" value="1"/>
</dbReference>
<evidence type="ECO:0000256" key="7">
    <source>
        <dbReference type="PROSITE-ProRule" id="PRU00221"/>
    </source>
</evidence>
<evidence type="ECO:0000256" key="4">
    <source>
        <dbReference type="ARBA" id="ARBA00022771"/>
    </source>
</evidence>
<dbReference type="InterPro" id="IPR017455">
    <property type="entry name" value="Znf_FYVE-rel"/>
</dbReference>
<dbReference type="PANTHER" id="PTHR46108">
    <property type="entry name" value="BLUE CHEESE"/>
    <property type="match status" value="1"/>
</dbReference>
<feature type="domain" description="FYVE-type" evidence="9">
    <location>
        <begin position="3328"/>
        <end position="3381"/>
    </location>
</feature>
<dbReference type="CDD" id="cd01201">
    <property type="entry name" value="PH_BEACH"/>
    <property type="match status" value="1"/>
</dbReference>
<keyword evidence="5" id="KW-0862">Zinc</keyword>
<dbReference type="FunFam" id="1.10.1540.10:FF:000002">
    <property type="entry name" value="WD repeat and FYVE domain containing 3"/>
    <property type="match status" value="1"/>
</dbReference>